<feature type="region of interest" description="Disordered" evidence="1">
    <location>
        <begin position="1"/>
        <end position="32"/>
    </location>
</feature>
<accession>A0A2R6XL13</accession>
<keyword evidence="3" id="KW-1185">Reference proteome</keyword>
<proteinExistence type="predicted"/>
<dbReference type="AlphaFoldDB" id="A0A2R6XL13"/>
<name>A0A2R6XL13_MARPO</name>
<dbReference type="Gramene" id="Mp5g22860.1">
    <property type="protein sequence ID" value="Mp5g22860.1.cds"/>
    <property type="gene ID" value="Mp5g22860"/>
</dbReference>
<organism evidence="2 3">
    <name type="scientific">Marchantia polymorpha</name>
    <name type="common">Common liverwort</name>
    <name type="synonym">Marchantia aquatica</name>
    <dbReference type="NCBI Taxonomy" id="3197"/>
    <lineage>
        <taxon>Eukaryota</taxon>
        <taxon>Viridiplantae</taxon>
        <taxon>Streptophyta</taxon>
        <taxon>Embryophyta</taxon>
        <taxon>Marchantiophyta</taxon>
        <taxon>Marchantiopsida</taxon>
        <taxon>Marchantiidae</taxon>
        <taxon>Marchantiales</taxon>
        <taxon>Marchantiaceae</taxon>
        <taxon>Marchantia</taxon>
    </lineage>
</organism>
<evidence type="ECO:0000256" key="1">
    <source>
        <dbReference type="SAM" id="MobiDB-lite"/>
    </source>
</evidence>
<protein>
    <submittedName>
        <fullName evidence="2">Uncharacterized protein</fullName>
    </submittedName>
</protein>
<gene>
    <name evidence="2" type="ORF">MARPO_0010s0170</name>
</gene>
<evidence type="ECO:0000313" key="2">
    <source>
        <dbReference type="EMBL" id="PTQ46798.1"/>
    </source>
</evidence>
<sequence length="85" mass="9651">MRTVHHKRSQRSIHGFTSDSKVGQHPTPIEEPKYISDEHLSAQSISSSELYRNYCVLATSLQIGYDSTKLVNVSFCYVSLNETFV</sequence>
<evidence type="ECO:0000313" key="3">
    <source>
        <dbReference type="Proteomes" id="UP000244005"/>
    </source>
</evidence>
<reference evidence="3" key="1">
    <citation type="journal article" date="2017" name="Cell">
        <title>Insights into land plant evolution garnered from the Marchantia polymorpha genome.</title>
        <authorList>
            <person name="Bowman J.L."/>
            <person name="Kohchi T."/>
            <person name="Yamato K.T."/>
            <person name="Jenkins J."/>
            <person name="Shu S."/>
            <person name="Ishizaki K."/>
            <person name="Yamaoka S."/>
            <person name="Nishihama R."/>
            <person name="Nakamura Y."/>
            <person name="Berger F."/>
            <person name="Adam C."/>
            <person name="Aki S.S."/>
            <person name="Althoff F."/>
            <person name="Araki T."/>
            <person name="Arteaga-Vazquez M.A."/>
            <person name="Balasubrmanian S."/>
            <person name="Barry K."/>
            <person name="Bauer D."/>
            <person name="Boehm C.R."/>
            <person name="Briginshaw L."/>
            <person name="Caballero-Perez J."/>
            <person name="Catarino B."/>
            <person name="Chen F."/>
            <person name="Chiyoda S."/>
            <person name="Chovatia M."/>
            <person name="Davies K.M."/>
            <person name="Delmans M."/>
            <person name="Demura T."/>
            <person name="Dierschke T."/>
            <person name="Dolan L."/>
            <person name="Dorantes-Acosta A.E."/>
            <person name="Eklund D.M."/>
            <person name="Florent S.N."/>
            <person name="Flores-Sandoval E."/>
            <person name="Fujiyama A."/>
            <person name="Fukuzawa H."/>
            <person name="Galik B."/>
            <person name="Grimanelli D."/>
            <person name="Grimwood J."/>
            <person name="Grossniklaus U."/>
            <person name="Hamada T."/>
            <person name="Haseloff J."/>
            <person name="Hetherington A.J."/>
            <person name="Higo A."/>
            <person name="Hirakawa Y."/>
            <person name="Hundley H.N."/>
            <person name="Ikeda Y."/>
            <person name="Inoue K."/>
            <person name="Inoue S.I."/>
            <person name="Ishida S."/>
            <person name="Jia Q."/>
            <person name="Kakita M."/>
            <person name="Kanazawa T."/>
            <person name="Kawai Y."/>
            <person name="Kawashima T."/>
            <person name="Kennedy M."/>
            <person name="Kinose K."/>
            <person name="Kinoshita T."/>
            <person name="Kohara Y."/>
            <person name="Koide E."/>
            <person name="Komatsu K."/>
            <person name="Kopischke S."/>
            <person name="Kubo M."/>
            <person name="Kyozuka J."/>
            <person name="Lagercrantz U."/>
            <person name="Lin S.S."/>
            <person name="Lindquist E."/>
            <person name="Lipzen A.M."/>
            <person name="Lu C.W."/>
            <person name="De Luna E."/>
            <person name="Martienssen R.A."/>
            <person name="Minamino N."/>
            <person name="Mizutani M."/>
            <person name="Mizutani M."/>
            <person name="Mochizuki N."/>
            <person name="Monte I."/>
            <person name="Mosher R."/>
            <person name="Nagasaki H."/>
            <person name="Nakagami H."/>
            <person name="Naramoto S."/>
            <person name="Nishitani K."/>
            <person name="Ohtani M."/>
            <person name="Okamoto T."/>
            <person name="Okumura M."/>
            <person name="Phillips J."/>
            <person name="Pollak B."/>
            <person name="Reinders A."/>
            <person name="Rovekamp M."/>
            <person name="Sano R."/>
            <person name="Sawa S."/>
            <person name="Schmid M.W."/>
            <person name="Shirakawa M."/>
            <person name="Solano R."/>
            <person name="Spunde A."/>
            <person name="Suetsugu N."/>
            <person name="Sugano S."/>
            <person name="Sugiyama A."/>
            <person name="Sun R."/>
            <person name="Suzuki Y."/>
            <person name="Takenaka M."/>
            <person name="Takezawa D."/>
            <person name="Tomogane H."/>
            <person name="Tsuzuki M."/>
            <person name="Ueda T."/>
            <person name="Umeda M."/>
            <person name="Ward J.M."/>
            <person name="Watanabe Y."/>
            <person name="Yazaki K."/>
            <person name="Yokoyama R."/>
            <person name="Yoshitake Y."/>
            <person name="Yotsui I."/>
            <person name="Zachgo S."/>
            <person name="Schmutz J."/>
        </authorList>
    </citation>
    <scope>NUCLEOTIDE SEQUENCE [LARGE SCALE GENOMIC DNA]</scope>
    <source>
        <strain evidence="3">Tak-1</strain>
    </source>
</reference>
<dbReference type="EMBL" id="KZ772682">
    <property type="protein sequence ID" value="PTQ46798.1"/>
    <property type="molecule type" value="Genomic_DNA"/>
</dbReference>
<feature type="compositionally biased region" description="Basic residues" evidence="1">
    <location>
        <begin position="1"/>
        <end position="11"/>
    </location>
</feature>
<dbReference type="Proteomes" id="UP000244005">
    <property type="component" value="Unassembled WGS sequence"/>
</dbReference>